<organism evidence="1 2">
    <name type="scientific">Cribrihabitans marinus</name>
    <dbReference type="NCBI Taxonomy" id="1227549"/>
    <lineage>
        <taxon>Bacteria</taxon>
        <taxon>Pseudomonadati</taxon>
        <taxon>Pseudomonadota</taxon>
        <taxon>Alphaproteobacteria</taxon>
        <taxon>Rhodobacterales</taxon>
        <taxon>Paracoccaceae</taxon>
        <taxon>Cribrihabitans</taxon>
    </lineage>
</organism>
<keyword evidence="2" id="KW-1185">Reference proteome</keyword>
<dbReference type="EMBL" id="FNYD01000003">
    <property type="protein sequence ID" value="SEJ07691.1"/>
    <property type="molecule type" value="Genomic_DNA"/>
</dbReference>
<dbReference type="InterPro" id="IPR036629">
    <property type="entry name" value="YjbJ_sf"/>
</dbReference>
<protein>
    <submittedName>
        <fullName evidence="1">Uncharacterized protein</fullName>
    </submittedName>
</protein>
<dbReference type="RefSeq" id="WP_308419727.1">
    <property type="nucleotide sequence ID" value="NZ_BMGV01000003.1"/>
</dbReference>
<evidence type="ECO:0000313" key="2">
    <source>
        <dbReference type="Proteomes" id="UP000199379"/>
    </source>
</evidence>
<accession>A0A1H6VSS5</accession>
<sequence>MRVMEWSEFTQNWETAFPLAKQRFPNLGDALSSQERTDRTRFEAHLARTHHLTMEEARQELADFLFVESLAREAGH</sequence>
<reference evidence="1 2" key="1">
    <citation type="submission" date="2016-10" db="EMBL/GenBank/DDBJ databases">
        <authorList>
            <person name="de Groot N.N."/>
        </authorList>
    </citation>
    <scope>NUCLEOTIDE SEQUENCE [LARGE SCALE GENOMIC DNA]</scope>
    <source>
        <strain evidence="1 2">DSM 29340</strain>
    </source>
</reference>
<gene>
    <name evidence="1" type="ORF">SAMN05444007_103273</name>
</gene>
<evidence type="ECO:0000313" key="1">
    <source>
        <dbReference type="EMBL" id="SEJ07691.1"/>
    </source>
</evidence>
<proteinExistence type="predicted"/>
<dbReference type="Proteomes" id="UP000199379">
    <property type="component" value="Unassembled WGS sequence"/>
</dbReference>
<name>A0A1H6VSS5_9RHOB</name>
<dbReference type="AlphaFoldDB" id="A0A1H6VSS5"/>
<dbReference type="Gene3D" id="1.10.1470.10">
    <property type="entry name" value="YjbJ"/>
    <property type="match status" value="1"/>
</dbReference>